<evidence type="ECO:0000259" key="3">
    <source>
        <dbReference type="Pfam" id="PF12936"/>
    </source>
</evidence>
<evidence type="ECO:0000256" key="2">
    <source>
        <dbReference type="SAM" id="MobiDB-lite"/>
    </source>
</evidence>
<dbReference type="GO" id="GO:0030686">
    <property type="term" value="C:90S preribosome"/>
    <property type="evidence" value="ECO:0007669"/>
    <property type="project" value="TreeGrafter"/>
</dbReference>
<dbReference type="EMBL" id="JAGGNH010000003">
    <property type="protein sequence ID" value="KAJ0979081.1"/>
    <property type="molecule type" value="Genomic_DNA"/>
</dbReference>
<feature type="compositionally biased region" description="Basic residues" evidence="2">
    <location>
        <begin position="295"/>
        <end position="305"/>
    </location>
</feature>
<dbReference type="PANTHER" id="PTHR14490">
    <property type="entry name" value="ZINC FINGER, ZZ TYPE"/>
    <property type="match status" value="1"/>
</dbReference>
<feature type="compositionally biased region" description="Basic and acidic residues" evidence="2">
    <location>
        <begin position="112"/>
        <end position="133"/>
    </location>
</feature>
<accession>A0A9D5HJU0</accession>
<feature type="compositionally biased region" description="Acidic residues" evidence="2">
    <location>
        <begin position="441"/>
        <end position="452"/>
    </location>
</feature>
<evidence type="ECO:0000313" key="5">
    <source>
        <dbReference type="Proteomes" id="UP001085076"/>
    </source>
</evidence>
<comment type="caution">
    <text evidence="4">The sequence shown here is derived from an EMBL/GenBank/DDBJ whole genome shotgun (WGS) entry which is preliminary data.</text>
</comment>
<gene>
    <name evidence="4" type="ORF">J5N97_014555</name>
</gene>
<dbReference type="Pfam" id="PF05178">
    <property type="entry name" value="Kri1"/>
    <property type="match status" value="1"/>
</dbReference>
<feature type="region of interest" description="Disordered" evidence="2">
    <location>
        <begin position="277"/>
        <end position="310"/>
    </location>
</feature>
<feature type="region of interest" description="Disordered" evidence="2">
    <location>
        <begin position="94"/>
        <end position="160"/>
    </location>
</feature>
<reference evidence="4" key="2">
    <citation type="journal article" date="2022" name="Hortic Res">
        <title>The genome of Dioscorea zingiberensis sheds light on the biosynthesis, origin and evolution of the medicinally important diosgenin saponins.</title>
        <authorList>
            <person name="Li Y."/>
            <person name="Tan C."/>
            <person name="Li Z."/>
            <person name="Guo J."/>
            <person name="Li S."/>
            <person name="Chen X."/>
            <person name="Wang C."/>
            <person name="Dai X."/>
            <person name="Yang H."/>
            <person name="Song W."/>
            <person name="Hou L."/>
            <person name="Xu J."/>
            <person name="Tong Z."/>
            <person name="Xu A."/>
            <person name="Yuan X."/>
            <person name="Wang W."/>
            <person name="Yang Q."/>
            <person name="Chen L."/>
            <person name="Sun Z."/>
            <person name="Wang K."/>
            <person name="Pan B."/>
            <person name="Chen J."/>
            <person name="Bao Y."/>
            <person name="Liu F."/>
            <person name="Qi X."/>
            <person name="Gang D.R."/>
            <person name="Wen J."/>
            <person name="Li J."/>
        </authorList>
    </citation>
    <scope>NUCLEOTIDE SEQUENCE</scope>
    <source>
        <strain evidence="4">Dzin_1.0</strain>
    </source>
</reference>
<name>A0A9D5HJU0_9LILI</name>
<dbReference type="AlphaFoldDB" id="A0A9D5HJU0"/>
<proteinExistence type="inferred from homology"/>
<feature type="domain" description="Kri1-like C-terminal" evidence="3">
    <location>
        <begin position="475"/>
        <end position="552"/>
    </location>
</feature>
<feature type="region of interest" description="Disordered" evidence="2">
    <location>
        <begin position="30"/>
        <end position="74"/>
    </location>
</feature>
<feature type="compositionally biased region" description="Basic and acidic residues" evidence="2">
    <location>
        <begin position="151"/>
        <end position="160"/>
    </location>
</feature>
<feature type="region of interest" description="Disordered" evidence="2">
    <location>
        <begin position="385"/>
        <end position="408"/>
    </location>
</feature>
<dbReference type="PANTHER" id="PTHR14490:SF5">
    <property type="entry name" value="PROTEIN KRI1 HOMOLOG"/>
    <property type="match status" value="1"/>
</dbReference>
<evidence type="ECO:0000256" key="1">
    <source>
        <dbReference type="ARBA" id="ARBA00007473"/>
    </source>
</evidence>
<feature type="region of interest" description="Disordered" evidence="2">
    <location>
        <begin position="178"/>
        <end position="208"/>
    </location>
</feature>
<feature type="compositionally biased region" description="Acidic residues" evidence="2">
    <location>
        <begin position="55"/>
        <end position="70"/>
    </location>
</feature>
<feature type="compositionally biased region" description="Basic and acidic residues" evidence="2">
    <location>
        <begin position="554"/>
        <end position="586"/>
    </location>
</feature>
<organism evidence="4 5">
    <name type="scientific">Dioscorea zingiberensis</name>
    <dbReference type="NCBI Taxonomy" id="325984"/>
    <lineage>
        <taxon>Eukaryota</taxon>
        <taxon>Viridiplantae</taxon>
        <taxon>Streptophyta</taxon>
        <taxon>Embryophyta</taxon>
        <taxon>Tracheophyta</taxon>
        <taxon>Spermatophyta</taxon>
        <taxon>Magnoliopsida</taxon>
        <taxon>Liliopsida</taxon>
        <taxon>Dioscoreales</taxon>
        <taxon>Dioscoreaceae</taxon>
        <taxon>Dioscorea</taxon>
    </lineage>
</organism>
<reference evidence="4" key="1">
    <citation type="submission" date="2021-03" db="EMBL/GenBank/DDBJ databases">
        <authorList>
            <person name="Li Z."/>
            <person name="Yang C."/>
        </authorList>
    </citation>
    <scope>NUCLEOTIDE SEQUENCE</scope>
    <source>
        <strain evidence="4">Dzin_1.0</strain>
        <tissue evidence="4">Leaf</tissue>
    </source>
</reference>
<keyword evidence="5" id="KW-1185">Reference proteome</keyword>
<protein>
    <recommendedName>
        <fullName evidence="3">Kri1-like C-terminal domain-containing protein</fullName>
    </recommendedName>
</protein>
<dbReference type="GO" id="GO:0005730">
    <property type="term" value="C:nucleolus"/>
    <property type="evidence" value="ECO:0007669"/>
    <property type="project" value="TreeGrafter"/>
</dbReference>
<feature type="region of interest" description="Disordered" evidence="2">
    <location>
        <begin position="435"/>
        <end position="466"/>
    </location>
</feature>
<dbReference type="Pfam" id="PF12936">
    <property type="entry name" value="Kri1_C"/>
    <property type="match status" value="1"/>
</dbReference>
<dbReference type="OrthoDB" id="10252032at2759"/>
<comment type="similarity">
    <text evidence="1">Belongs to the KRI1 family.</text>
</comment>
<dbReference type="GO" id="GO:0000447">
    <property type="term" value="P:endonucleolytic cleavage in ITS1 to separate SSU-rRNA from 5.8S rRNA and LSU-rRNA from tricistronic rRNA transcript (SSU-rRNA, 5.8S rRNA, LSU-rRNA)"/>
    <property type="evidence" value="ECO:0007669"/>
    <property type="project" value="TreeGrafter"/>
</dbReference>
<dbReference type="Proteomes" id="UP001085076">
    <property type="component" value="Miscellaneous, Linkage group lg03"/>
</dbReference>
<dbReference type="InterPro" id="IPR024626">
    <property type="entry name" value="Kri1-like_C"/>
</dbReference>
<dbReference type="InterPro" id="IPR018034">
    <property type="entry name" value="Kri1"/>
</dbReference>
<evidence type="ECO:0000313" key="4">
    <source>
        <dbReference type="EMBL" id="KAJ0979081.1"/>
    </source>
</evidence>
<sequence length="629" mass="73922">MAIDLFDGSDSSDEEAPKLEINHEFARRLEHNKRRADLHRLEELKARGLAQSSSSDDDEESDESEEEEELAGTSKKDLKFYDALVRIKKQDPVLHQEDAKLFSSDDDDEPDEKPKPSKKEKKEEPQYLKDVMAKHLIQHGPEFDDDDDDADKPLKENPKIYKKEQMDDILAFLEAEKEALGSDDDEEFFKEKERKEEEAEDEDAGQVQKRLDEYFGDDEKLDENEMFLKNFFREKMWVDKEKNKKQIFDDIGVSEDEDELEKQDRYEAEYNFRHEEVEGDDRVQGHARVTEGSVRKKSNSRKVQRKSKEERMALAEYERKEELKHLKNLKKKEIQEKLEKIRAIAGIGEDGDCKFIADDLEEDFDPEEYDRKMREVFDTGYYNAVDADPGFGSDAEDDLEKPDFDKEDEMLGLPKNWDVANSNEGFAAVREKMLKKKEDKVEVEEEEDEEEGERPKEKEGKRKRKRKISLKEKVELEKELEEYYKLDYEDTIGDLKTRFKYRSVPANTYGLSAAEILMTDDKNLNQFVSLKKLAPYRQNEWKVTYHHKLKKDLILHGRKPEGKKSDKKHGLIESSDSKEPEKRDEMDVANGEVTMSRRIKRRRRQAELKLSQSRLAAYGKIPAKNNKKH</sequence>
<feature type="compositionally biased region" description="Acidic residues" evidence="2">
    <location>
        <begin position="394"/>
        <end position="408"/>
    </location>
</feature>
<feature type="region of interest" description="Disordered" evidence="2">
    <location>
        <begin position="554"/>
        <end position="629"/>
    </location>
</feature>